<dbReference type="PANTHER" id="PTHR42678:SF34">
    <property type="entry name" value="OS04G0183300 PROTEIN"/>
    <property type="match status" value="1"/>
</dbReference>
<dbReference type="STRING" id="1219058.AOA14_11590"/>
<protein>
    <submittedName>
        <fullName evidence="3">Amidase</fullName>
        <ecNumber evidence="3">3.5.1.4</ecNumber>
    </submittedName>
</protein>
<feature type="domain" description="Amidase" evidence="2">
    <location>
        <begin position="64"/>
        <end position="513"/>
    </location>
</feature>
<dbReference type="Gene3D" id="3.90.1300.10">
    <property type="entry name" value="Amidase signature (AS) domain"/>
    <property type="match status" value="1"/>
</dbReference>
<evidence type="ECO:0000256" key="1">
    <source>
        <dbReference type="SAM" id="SignalP"/>
    </source>
</evidence>
<gene>
    <name evidence="3" type="ORF">AOA14_11590</name>
</gene>
<proteinExistence type="predicted"/>
<feature type="chain" id="PRO_5007502577" evidence="1">
    <location>
        <begin position="34"/>
        <end position="537"/>
    </location>
</feature>
<reference evidence="3 4" key="2">
    <citation type="journal article" date="2016" name="Genome Announc.">
        <title>Complete Genome Sequence of Sphingopyxis terrae Strain 203-1 (NBRC 111660), a Polyethylene Glycol Degrader.</title>
        <authorList>
            <person name="Ohtsubo Y."/>
            <person name="Nonoyama S."/>
            <person name="Nagata Y."/>
            <person name="Numata M."/>
            <person name="Tsuchikane K."/>
            <person name="Hosoyama A."/>
            <person name="Yamazoe A."/>
            <person name="Tsuda M."/>
            <person name="Fujita N."/>
            <person name="Kawai F."/>
        </authorList>
    </citation>
    <scope>NUCLEOTIDE SEQUENCE [LARGE SCALE GENOMIC DNA]</scope>
    <source>
        <strain evidence="3 4">203-1</strain>
    </source>
</reference>
<keyword evidence="1" id="KW-0732">Signal</keyword>
<dbReference type="KEGG" id="ster:AOA14_11590"/>
<accession>A0A142VZV0</accession>
<evidence type="ECO:0000313" key="3">
    <source>
        <dbReference type="EMBL" id="AMU95249.1"/>
    </source>
</evidence>
<dbReference type="EMBL" id="CP013342">
    <property type="protein sequence ID" value="AMU95249.1"/>
    <property type="molecule type" value="Genomic_DNA"/>
</dbReference>
<name>A0A142VZV0_9SPHN</name>
<dbReference type="AlphaFoldDB" id="A0A142VZV0"/>
<dbReference type="InterPro" id="IPR023631">
    <property type="entry name" value="Amidase_dom"/>
</dbReference>
<dbReference type="NCBIfam" id="NF006006">
    <property type="entry name" value="PRK08137.1"/>
    <property type="match status" value="1"/>
</dbReference>
<dbReference type="GO" id="GO:0004040">
    <property type="term" value="F:amidase activity"/>
    <property type="evidence" value="ECO:0007669"/>
    <property type="project" value="UniProtKB-EC"/>
</dbReference>
<dbReference type="Pfam" id="PF01425">
    <property type="entry name" value="Amidase"/>
    <property type="match status" value="1"/>
</dbReference>
<dbReference type="Proteomes" id="UP000076234">
    <property type="component" value="Chromosome"/>
</dbReference>
<dbReference type="PANTHER" id="PTHR42678">
    <property type="entry name" value="AMIDASE"/>
    <property type="match status" value="1"/>
</dbReference>
<reference evidence="4" key="1">
    <citation type="submission" date="2015-11" db="EMBL/GenBank/DDBJ databases">
        <title>Complete genome sequence of a polyethylene glycol-degrading strain Sphingopyxis terrae strain 203-1 (NBRC 15098).</title>
        <authorList>
            <person name="Yoshiyuki O."/>
            <person name="Shouta N."/>
            <person name="Nagata Y."/>
            <person name="Numata M."/>
            <person name="Tsuchikane K."/>
            <person name="Hosoyama A."/>
            <person name="Yamazoe A."/>
            <person name="Tsuda M."/>
            <person name="Fujita N."/>
            <person name="Kawai F."/>
        </authorList>
    </citation>
    <scope>NUCLEOTIDE SEQUENCE [LARGE SCALE GENOMIC DNA]</scope>
    <source>
        <strain evidence="4">203-1</strain>
    </source>
</reference>
<dbReference type="InterPro" id="IPR036928">
    <property type="entry name" value="AS_sf"/>
</dbReference>
<dbReference type="EC" id="3.5.1.4" evidence="3"/>
<sequence length="537" mass="55060">MALAIAVTAASIRAMQKISLLTAALLASVPAAAMPPPLPDVAGKDAATLQAEMTAGETSSEVITAAYLERIRNIDKAGPTLNAVIAVFPGAMSEAYRLDQERKAGHVRGPLHGIPVLLKDNIEAAGPVATTAGSLALKGNITGRDAPLVARLREGGAVILGKTNLSEWANIRSNDATSGWSAVGGLTRNPHALDRNTCGSSAGSGAATAASLAPLTIGTETDGSITCPAGMNGVVGFKPTVGLVSRSLVVPISHSQDTAGPMTLTVRDAATLLSVLAGSDPADPATAEADAHRRDFAAALSPDALRGKTVGVLRDRIGGRADIGALFDAALDTMRAAGATIVEIKDSRSGLDGLGDAEFEILMTELKADMAAYLAGLPGKGAPRSLADLIAFNKATPAEMRWFDQALFELAESKGGLDSELYRDAKAKTARLAGPDGIDRLLRESGADLLVGVTNGPAWTTDLVNGDHYTGPGVSQLPAVAGYPHLTVPMGAVEGLPIGLSFIGPKWSDGDILAAGYAYEQASRKRVAPTYRASVTP</sequence>
<evidence type="ECO:0000313" key="4">
    <source>
        <dbReference type="Proteomes" id="UP000076234"/>
    </source>
</evidence>
<evidence type="ECO:0000259" key="2">
    <source>
        <dbReference type="Pfam" id="PF01425"/>
    </source>
</evidence>
<keyword evidence="3" id="KW-0378">Hydrolase</keyword>
<organism evidence="3 4">
    <name type="scientific">Sphingopyxis terrae subsp. terrae NBRC 15098</name>
    <dbReference type="NCBI Taxonomy" id="1219058"/>
    <lineage>
        <taxon>Bacteria</taxon>
        <taxon>Pseudomonadati</taxon>
        <taxon>Pseudomonadota</taxon>
        <taxon>Alphaproteobacteria</taxon>
        <taxon>Sphingomonadales</taxon>
        <taxon>Sphingomonadaceae</taxon>
        <taxon>Sphingopyxis</taxon>
    </lineage>
</organism>
<feature type="signal peptide" evidence="1">
    <location>
        <begin position="1"/>
        <end position="33"/>
    </location>
</feature>
<dbReference type="SUPFAM" id="SSF75304">
    <property type="entry name" value="Amidase signature (AS) enzymes"/>
    <property type="match status" value="1"/>
</dbReference>